<evidence type="ECO:0000313" key="1">
    <source>
        <dbReference type="EMBL" id="MFC3228147.1"/>
    </source>
</evidence>
<dbReference type="RefSeq" id="WP_379900988.1">
    <property type="nucleotide sequence ID" value="NZ_JBHRTR010000028.1"/>
</dbReference>
<dbReference type="EMBL" id="JBHRTR010000028">
    <property type="protein sequence ID" value="MFC3228147.1"/>
    <property type="molecule type" value="Genomic_DNA"/>
</dbReference>
<keyword evidence="2" id="KW-1185">Reference proteome</keyword>
<dbReference type="Pfam" id="PF07310">
    <property type="entry name" value="PAS_5"/>
    <property type="match status" value="1"/>
</dbReference>
<reference evidence="2" key="1">
    <citation type="journal article" date="2019" name="Int. J. Syst. Evol. Microbiol.">
        <title>The Global Catalogue of Microorganisms (GCM) 10K type strain sequencing project: providing services to taxonomists for standard genome sequencing and annotation.</title>
        <authorList>
            <consortium name="The Broad Institute Genomics Platform"/>
            <consortium name="The Broad Institute Genome Sequencing Center for Infectious Disease"/>
            <person name="Wu L."/>
            <person name="Ma J."/>
        </authorList>
    </citation>
    <scope>NUCLEOTIDE SEQUENCE [LARGE SCALE GENOMIC DNA]</scope>
    <source>
        <strain evidence="2">KCTC 42964</strain>
    </source>
</reference>
<sequence>MTAPLVLQGQAYWRSKCHNGRLPGRADIVPSEIKSLLPHVILSEVLRDPFDIRFRLVGTKVVEMNNVDLTGKRLNHGVTHPGWQDYWLRIYTEVAETGRPAFGADSYEYRDRDHAAMQWCLLPLASDGRTVDMIFEIEEQDPAPRPGDGHPLLHAGA</sequence>
<organism evidence="1 2">
    <name type="scientific">Marinibaculum pumilum</name>
    <dbReference type="NCBI Taxonomy" id="1766165"/>
    <lineage>
        <taxon>Bacteria</taxon>
        <taxon>Pseudomonadati</taxon>
        <taxon>Pseudomonadota</taxon>
        <taxon>Alphaproteobacteria</taxon>
        <taxon>Rhodospirillales</taxon>
        <taxon>Rhodospirillaceae</taxon>
        <taxon>Marinibaculum</taxon>
    </lineage>
</organism>
<gene>
    <name evidence="1" type="ORF">ACFOGJ_12955</name>
</gene>
<evidence type="ECO:0000313" key="2">
    <source>
        <dbReference type="Proteomes" id="UP001595528"/>
    </source>
</evidence>
<name>A0ABV7L0M9_9PROT</name>
<protein>
    <submittedName>
        <fullName evidence="1">PAS domain-containing protein</fullName>
    </submittedName>
</protein>
<dbReference type="Proteomes" id="UP001595528">
    <property type="component" value="Unassembled WGS sequence"/>
</dbReference>
<proteinExistence type="predicted"/>
<dbReference type="InterPro" id="IPR009922">
    <property type="entry name" value="DUF1457"/>
</dbReference>
<comment type="caution">
    <text evidence="1">The sequence shown here is derived from an EMBL/GenBank/DDBJ whole genome shotgun (WGS) entry which is preliminary data.</text>
</comment>
<accession>A0ABV7L0M9</accession>